<evidence type="ECO:0000313" key="2">
    <source>
        <dbReference type="Proteomes" id="UP000515563"/>
    </source>
</evidence>
<dbReference type="EMBL" id="CP043661">
    <property type="protein sequence ID" value="QNE21009.1"/>
    <property type="molecule type" value="Genomic_DNA"/>
</dbReference>
<name>A0A7G6X444_9ACTN</name>
<protein>
    <recommendedName>
        <fullName evidence="3">LysM domain-containing protein</fullName>
    </recommendedName>
</protein>
<accession>A0A7G6X444</accession>
<evidence type="ECO:0008006" key="3">
    <source>
        <dbReference type="Google" id="ProtNLM"/>
    </source>
</evidence>
<organism evidence="1 2">
    <name type="scientific">Kribbella qitaiheensis</name>
    <dbReference type="NCBI Taxonomy" id="1544730"/>
    <lineage>
        <taxon>Bacteria</taxon>
        <taxon>Bacillati</taxon>
        <taxon>Actinomycetota</taxon>
        <taxon>Actinomycetes</taxon>
        <taxon>Propionibacteriales</taxon>
        <taxon>Kribbellaceae</taxon>
        <taxon>Kribbella</taxon>
    </lineage>
</organism>
<dbReference type="AlphaFoldDB" id="A0A7G6X444"/>
<keyword evidence="2" id="KW-1185">Reference proteome</keyword>
<dbReference type="InterPro" id="IPR036779">
    <property type="entry name" value="LysM_dom_sf"/>
</dbReference>
<sequence>MWGLAAAELGPGASESAIAERWPQWYAANRALIGPDPDLLYPGQALRIPAPATNHPVPPTHQEK</sequence>
<proteinExistence type="predicted"/>
<dbReference type="Gene3D" id="3.10.350.10">
    <property type="entry name" value="LysM domain"/>
    <property type="match status" value="1"/>
</dbReference>
<dbReference type="Proteomes" id="UP000515563">
    <property type="component" value="Chromosome"/>
</dbReference>
<evidence type="ECO:0000313" key="1">
    <source>
        <dbReference type="EMBL" id="QNE21009.1"/>
    </source>
</evidence>
<reference evidence="1 2" key="2">
    <citation type="journal article" date="2020" name="Microbiol. Resour. Announc.">
        <title>Antarctic desert soil bacteria exhibit high novel natural product potential, evaluated through long-read genome sequencing and comparative genomics.</title>
        <authorList>
            <person name="Benaud N."/>
            <person name="Edwards R.J."/>
            <person name="Amos T.G."/>
            <person name="D'Agostino P.M."/>
            <person name="Gutierrez-Chavez C."/>
            <person name="Montgomery K."/>
            <person name="Nicetic I."/>
            <person name="Ferrari B.C."/>
        </authorList>
    </citation>
    <scope>NUCLEOTIDE SEQUENCE [LARGE SCALE GENOMIC DNA]</scope>
    <source>
        <strain evidence="1 2">SPB151</strain>
    </source>
</reference>
<gene>
    <name evidence="1" type="ORF">F1D05_27750</name>
</gene>
<reference evidence="2" key="1">
    <citation type="submission" date="2019-09" db="EMBL/GenBank/DDBJ databases">
        <title>Antimicrobial potential of Antarctic Bacteria.</title>
        <authorList>
            <person name="Benaud N."/>
            <person name="Edwards R.J."/>
            <person name="Ferrari B.C."/>
        </authorList>
    </citation>
    <scope>NUCLEOTIDE SEQUENCE [LARGE SCALE GENOMIC DNA]</scope>
    <source>
        <strain evidence="2">SPB151</strain>
    </source>
</reference>
<dbReference type="KEGG" id="kqi:F1D05_27750"/>